<dbReference type="Pfam" id="PF04463">
    <property type="entry name" value="2-thiour_desulf"/>
    <property type="match status" value="1"/>
</dbReference>
<accession>A0A1S7FXU5</accession>
<sequence length="154" mass="16222">MIGISSCLTGICCRYDGRSNLVEELKRLIDTGQAISFCPEVLGGMPTPRDPAEIVGGSADDVWSGKARVMTVKGEDVTVEFKAGALKALKEAQAQNIHQVILKANSPSCGSAMVYDGTFSGKKIAGAGITASLFRQNGIEVMDEDAFLASITHP</sequence>
<keyword evidence="2" id="KW-1185">Reference proteome</keyword>
<gene>
    <name evidence="1" type="ORF">UE46_15295</name>
</gene>
<evidence type="ECO:0000313" key="1">
    <source>
        <dbReference type="EMBL" id="AQY52251.1"/>
    </source>
</evidence>
<organism evidence="1 2">
    <name type="scientific">Listeria weihenstephanensis</name>
    <dbReference type="NCBI Taxonomy" id="1006155"/>
    <lineage>
        <taxon>Bacteria</taxon>
        <taxon>Bacillati</taxon>
        <taxon>Bacillota</taxon>
        <taxon>Bacilli</taxon>
        <taxon>Bacillales</taxon>
        <taxon>Listeriaceae</taxon>
        <taxon>Listeria</taxon>
    </lineage>
</organism>
<proteinExistence type="predicted"/>
<dbReference type="InterPro" id="IPR007553">
    <property type="entry name" value="2-thiour_desulf"/>
</dbReference>
<dbReference type="AlphaFoldDB" id="A0A1S7FXU5"/>
<dbReference type="KEGG" id="lwi:UE46_15295"/>
<evidence type="ECO:0000313" key="2">
    <source>
        <dbReference type="Proteomes" id="UP000223060"/>
    </source>
</evidence>
<dbReference type="EMBL" id="CP011102">
    <property type="protein sequence ID" value="AQY52251.1"/>
    <property type="molecule type" value="Genomic_DNA"/>
</dbReference>
<dbReference type="PANTHER" id="PTHR30087:SF1">
    <property type="entry name" value="HYPOTHETICAL CYTOSOLIC PROTEIN"/>
    <property type="match status" value="1"/>
</dbReference>
<dbReference type="RefSeq" id="WP_036063147.1">
    <property type="nucleotide sequence ID" value="NZ_CP011102.1"/>
</dbReference>
<dbReference type="PANTHER" id="PTHR30087">
    <property type="entry name" value="INNER MEMBRANE PROTEIN"/>
    <property type="match status" value="1"/>
</dbReference>
<reference evidence="2" key="1">
    <citation type="submission" date="2015-03" db="EMBL/GenBank/DDBJ databases">
        <authorList>
            <person name="Ferrari E."/>
            <person name="Walter M.C."/>
            <person name="Huptas C."/>
            <person name="Scherer S."/>
            <person name="Mueller-Herbst S."/>
        </authorList>
    </citation>
    <scope>NUCLEOTIDE SEQUENCE [LARGE SCALE GENOMIC DNA]</scope>
    <source>
        <strain evidence="2">LWP01</strain>
    </source>
</reference>
<name>A0A1S7FXU5_9LIST</name>
<protein>
    <submittedName>
        <fullName evidence="1">Uncharacterized protein</fullName>
    </submittedName>
</protein>
<dbReference type="Proteomes" id="UP000223060">
    <property type="component" value="Chromosome"/>
</dbReference>